<dbReference type="InterPro" id="IPR002397">
    <property type="entry name" value="Cyt_P450_B"/>
</dbReference>
<proteinExistence type="inferred from homology"/>
<dbReference type="GO" id="GO:0005506">
    <property type="term" value="F:iron ion binding"/>
    <property type="evidence" value="ECO:0007669"/>
    <property type="project" value="InterPro"/>
</dbReference>
<dbReference type="InterPro" id="IPR001128">
    <property type="entry name" value="Cyt_P450"/>
</dbReference>
<dbReference type="Pfam" id="PF00067">
    <property type="entry name" value="p450"/>
    <property type="match status" value="1"/>
</dbReference>
<reference evidence="3" key="1">
    <citation type="submission" date="2017-06" db="EMBL/GenBank/DDBJ databases">
        <authorList>
            <person name="Varghese N."/>
            <person name="Submissions S."/>
        </authorList>
    </citation>
    <scope>NUCLEOTIDE SEQUENCE [LARGE SCALE GENOMIC DNA]</scope>
    <source>
        <strain evidence="3">LNB2</strain>
    </source>
</reference>
<dbReference type="EMBL" id="FZOS01000006">
    <property type="protein sequence ID" value="SNS44170.1"/>
    <property type="molecule type" value="Genomic_DNA"/>
</dbReference>
<dbReference type="AlphaFoldDB" id="A0A239EHF0"/>
<evidence type="ECO:0000256" key="1">
    <source>
        <dbReference type="ARBA" id="ARBA00010617"/>
    </source>
</evidence>
<dbReference type="SUPFAM" id="SSF48264">
    <property type="entry name" value="Cytochrome P450"/>
    <property type="match status" value="1"/>
</dbReference>
<dbReference type="Proteomes" id="UP000198281">
    <property type="component" value="Unassembled WGS sequence"/>
</dbReference>
<dbReference type="GO" id="GO:0020037">
    <property type="term" value="F:heme binding"/>
    <property type="evidence" value="ECO:0007669"/>
    <property type="project" value="InterPro"/>
</dbReference>
<dbReference type="PANTHER" id="PTHR46696">
    <property type="entry name" value="P450, PUTATIVE (EUROFUNG)-RELATED"/>
    <property type="match status" value="1"/>
</dbReference>
<keyword evidence="3" id="KW-1185">Reference proteome</keyword>
<gene>
    <name evidence="2" type="ORF">SAMN06295912_106150</name>
</gene>
<sequence length="394" mass="44411">MNAVTPLMPDIDFAHDDVPNLHELIDELRAHGPVVPVRYHGSPVWLIMDHGLLKGAFEDYVHFDATEGYKLIAEPSMGKTLQTMAGEEHRVSRALVNPLFMPVKVRSYVEALIEPIAHELCDRIEGQREVEFVSAFARPYPFLVITRLLGIPVEDEARFMEWAIKMIDFPWDPEGSVRAKEEFDAYMQAIIDDRRANPGDDFVSRLAHAEYEGQKLSDERILSFLGLLFPAGSDTTYKNGSSLFAELLGKPELCAMARGSDKDREAIVTEGLRWQPPTAFLPRMASADVDFGGVRIAKGDWTLFGITAANNDPAVFPDPRRFDPSRDNREILTFGRSTHFCLGMHVARRELETALRVVFERFPNIRLKPGQDVQHVGAVLRGVRHMIVQPYGEA</sequence>
<evidence type="ECO:0000313" key="3">
    <source>
        <dbReference type="Proteomes" id="UP000198281"/>
    </source>
</evidence>
<dbReference type="GO" id="GO:0004497">
    <property type="term" value="F:monooxygenase activity"/>
    <property type="evidence" value="ECO:0007669"/>
    <property type="project" value="InterPro"/>
</dbReference>
<dbReference type="Gene3D" id="1.10.630.10">
    <property type="entry name" value="Cytochrome P450"/>
    <property type="match status" value="1"/>
</dbReference>
<protein>
    <submittedName>
        <fullName evidence="2">Cytochrome P450</fullName>
    </submittedName>
</protein>
<organism evidence="2 3">
    <name type="scientific">Edaphosphingomonas laterariae</name>
    <dbReference type="NCBI Taxonomy" id="861865"/>
    <lineage>
        <taxon>Bacteria</taxon>
        <taxon>Pseudomonadati</taxon>
        <taxon>Pseudomonadota</taxon>
        <taxon>Alphaproteobacteria</taxon>
        <taxon>Sphingomonadales</taxon>
        <taxon>Rhizorhabdaceae</taxon>
        <taxon>Edaphosphingomonas</taxon>
    </lineage>
</organism>
<evidence type="ECO:0000313" key="2">
    <source>
        <dbReference type="EMBL" id="SNS44170.1"/>
    </source>
</evidence>
<name>A0A239EHF0_9SPHN</name>
<dbReference type="PANTHER" id="PTHR46696:SF3">
    <property type="entry name" value="PULCHERRIMINIC ACID SYNTHASE"/>
    <property type="match status" value="1"/>
</dbReference>
<dbReference type="PRINTS" id="PR00359">
    <property type="entry name" value="BP450"/>
</dbReference>
<accession>A0A239EHF0</accession>
<dbReference type="GO" id="GO:0016705">
    <property type="term" value="F:oxidoreductase activity, acting on paired donors, with incorporation or reduction of molecular oxygen"/>
    <property type="evidence" value="ECO:0007669"/>
    <property type="project" value="InterPro"/>
</dbReference>
<dbReference type="InterPro" id="IPR036396">
    <property type="entry name" value="Cyt_P450_sf"/>
</dbReference>
<comment type="similarity">
    <text evidence="1">Belongs to the cytochrome P450 family.</text>
</comment>